<accession>A0ABV4I2C8</accession>
<gene>
    <name evidence="1" type="ORF">AB2L28_11350</name>
</gene>
<evidence type="ECO:0000313" key="2">
    <source>
        <dbReference type="Proteomes" id="UP001566476"/>
    </source>
</evidence>
<proteinExistence type="predicted"/>
<sequence length="284" mass="27854">MTAPLRSAVAVGGAVAAGARAGDLLRRNPPGGADRWERTNHAGRPLTLLEGPTAALAVAVGCLAARPGRRAAGVLAAAGAAGLGALDDLVERPEDRSGGARGLRGHLAALQRGRLTTGAWKVLGIGATGLAAAAVADGPRTSGRGPARALDVLVGGALVAGAANLVNLFDLRPGRAAKVAAVAALSLSAGPGAADARPLAGAVAGACAVVLRDDLAGRSMLGDTGANALGAVLGVAALARWGRTGRAVALGAVVALTLASEKVSFSRLIEAQPLLRELDRLGRP</sequence>
<name>A0ABV4I2C8_9ACTN</name>
<protein>
    <recommendedName>
        <fullName evidence="3">UDP-N-acetylmuramyl pentapeptide phosphotransferase/UDP-N-acetylglucosamine-1-phosphate transferase</fullName>
    </recommendedName>
</protein>
<dbReference type="Proteomes" id="UP001566476">
    <property type="component" value="Unassembled WGS sequence"/>
</dbReference>
<keyword evidence="2" id="KW-1185">Reference proteome</keyword>
<comment type="caution">
    <text evidence="1">The sequence shown here is derived from an EMBL/GenBank/DDBJ whole genome shotgun (WGS) entry which is preliminary data.</text>
</comment>
<dbReference type="EMBL" id="JBGGTQ010000005">
    <property type="protein sequence ID" value="MEZ0492830.1"/>
    <property type="molecule type" value="Genomic_DNA"/>
</dbReference>
<dbReference type="RefSeq" id="WP_370718881.1">
    <property type="nucleotide sequence ID" value="NZ_JBGGTQ010000005.1"/>
</dbReference>
<evidence type="ECO:0008006" key="3">
    <source>
        <dbReference type="Google" id="ProtNLM"/>
    </source>
</evidence>
<organism evidence="1 2">
    <name type="scientific">Kineococcus mangrovi</name>
    <dbReference type="NCBI Taxonomy" id="1660183"/>
    <lineage>
        <taxon>Bacteria</taxon>
        <taxon>Bacillati</taxon>
        <taxon>Actinomycetota</taxon>
        <taxon>Actinomycetes</taxon>
        <taxon>Kineosporiales</taxon>
        <taxon>Kineosporiaceae</taxon>
        <taxon>Kineococcus</taxon>
    </lineage>
</organism>
<reference evidence="1 2" key="1">
    <citation type="submission" date="2024-07" db="EMBL/GenBank/DDBJ databases">
        <authorList>
            <person name="Thanompreechachai J."/>
            <person name="Duangmal K."/>
        </authorList>
    </citation>
    <scope>NUCLEOTIDE SEQUENCE [LARGE SCALE GENOMIC DNA]</scope>
    <source>
        <strain evidence="1 2">TBRC 1896</strain>
    </source>
</reference>
<evidence type="ECO:0000313" key="1">
    <source>
        <dbReference type="EMBL" id="MEZ0492830.1"/>
    </source>
</evidence>